<reference evidence="1 2" key="1">
    <citation type="submission" date="2015-02" db="EMBL/GenBank/DDBJ databases">
        <authorList>
            <person name="Chooi Y.-H."/>
        </authorList>
    </citation>
    <scope>NUCLEOTIDE SEQUENCE [LARGE SCALE GENOMIC DNA]</scope>
    <source>
        <strain evidence="1">E3</strain>
    </source>
</reference>
<dbReference type="PANTHER" id="PTHR12459:SF15">
    <property type="entry name" value="TRANSMEMBRANE PROTEIN 135"/>
    <property type="match status" value="1"/>
</dbReference>
<name>A0A0G4ISV9_PLABS</name>
<sequence length="513" mass="56563">MEVNLTRWESLGADLNLAALRQDTRRLDHYPTDVVSPFPDGPGDHAEDRPPLKGSDVLLVILRRAFRRFGKGFAVGTLLQSMFTVSKLVLRRGRRDGRQIKRPLYYPYTAAGPLQTCSDGARILNSDALCLKEAFEFGSFVGTFLSVFEVGMLLSERDALCAADEADGDVCRSRLAIVLAGAAAGLSLLLAPASSRVPLSVFFGIRSLEVACHLLVRRGIIPEIPHADVLLMSLSSGQITWAWMFNRASLDPVFARFLDTCSARNRPVWDAYRGVLEGRIPLPDDVRRAVNADRFALGYDEFVDSQHTSCDLLHPRYKSCTWANIVEFVEGSCRSIPLYVPVYCLPLIFFRTRQLLAAPLQQALQTLLSIVRSSMFVGAYMALGWTGACLLRAIRMQTPKLTGLVTGLFAGCALFIEKPSRRIELALYTLSHALQSAAKNACWSARQRGLRLTVPGLDVLGFSLSSALLCYTYVFEPTALRRGYMSLMKWLIGSGSASLQASPGLQSPARRNS</sequence>
<protein>
    <recommendedName>
        <fullName evidence="3">Transmembrane protein 135 N-terminal domain-containing protein</fullName>
    </recommendedName>
</protein>
<accession>A0A0G4ISV9</accession>
<dbReference type="Proteomes" id="UP000039324">
    <property type="component" value="Unassembled WGS sequence"/>
</dbReference>
<dbReference type="EMBL" id="CDSF01000083">
    <property type="protein sequence ID" value="CEO98181.1"/>
    <property type="molecule type" value="Genomic_DNA"/>
</dbReference>
<keyword evidence="2" id="KW-1185">Reference proteome</keyword>
<dbReference type="InterPro" id="IPR026749">
    <property type="entry name" value="Tmem135"/>
</dbReference>
<dbReference type="OrthoDB" id="291792at2759"/>
<dbReference type="PANTHER" id="PTHR12459">
    <property type="entry name" value="TRANSMEMBRANE PROTEIN 135-RELATED"/>
    <property type="match status" value="1"/>
</dbReference>
<organism evidence="1 2">
    <name type="scientific">Plasmodiophora brassicae</name>
    <name type="common">Clubroot disease agent</name>
    <dbReference type="NCBI Taxonomy" id="37360"/>
    <lineage>
        <taxon>Eukaryota</taxon>
        <taxon>Sar</taxon>
        <taxon>Rhizaria</taxon>
        <taxon>Endomyxa</taxon>
        <taxon>Phytomyxea</taxon>
        <taxon>Plasmodiophorida</taxon>
        <taxon>Plasmodiophoridae</taxon>
        <taxon>Plasmodiophora</taxon>
    </lineage>
</organism>
<dbReference type="AlphaFoldDB" id="A0A0G4ISV9"/>
<evidence type="ECO:0000313" key="1">
    <source>
        <dbReference type="EMBL" id="CEO98181.1"/>
    </source>
</evidence>
<evidence type="ECO:0008006" key="3">
    <source>
        <dbReference type="Google" id="ProtNLM"/>
    </source>
</evidence>
<evidence type="ECO:0000313" key="2">
    <source>
        <dbReference type="Proteomes" id="UP000039324"/>
    </source>
</evidence>
<proteinExistence type="predicted"/>
<gene>
    <name evidence="1" type="ORF">PBRA_006295</name>
</gene>